<protein>
    <submittedName>
        <fullName evidence="2">Uncharacterized protein</fullName>
    </submittedName>
</protein>
<evidence type="ECO:0000313" key="3">
    <source>
        <dbReference type="Proteomes" id="UP001159428"/>
    </source>
</evidence>
<reference evidence="2 3" key="1">
    <citation type="submission" date="2022-05" db="EMBL/GenBank/DDBJ databases">
        <authorList>
            <consortium name="Genoscope - CEA"/>
            <person name="William W."/>
        </authorList>
    </citation>
    <scope>NUCLEOTIDE SEQUENCE [LARGE SCALE GENOMIC DNA]</scope>
</reference>
<dbReference type="Gene3D" id="3.90.70.120">
    <property type="match status" value="1"/>
</dbReference>
<organism evidence="2 3">
    <name type="scientific">Pocillopora meandrina</name>
    <dbReference type="NCBI Taxonomy" id="46732"/>
    <lineage>
        <taxon>Eukaryota</taxon>
        <taxon>Metazoa</taxon>
        <taxon>Cnidaria</taxon>
        <taxon>Anthozoa</taxon>
        <taxon>Hexacorallia</taxon>
        <taxon>Scleractinia</taxon>
        <taxon>Astrocoeniina</taxon>
        <taxon>Pocilloporidae</taxon>
        <taxon>Pocillopora</taxon>
    </lineage>
</organism>
<dbReference type="Proteomes" id="UP001159428">
    <property type="component" value="Unassembled WGS sequence"/>
</dbReference>
<accession>A0AAU9WTR6</accession>
<proteinExistence type="predicted"/>
<keyword evidence="3" id="KW-1185">Reference proteome</keyword>
<gene>
    <name evidence="2" type="ORF">PMEA_00012124</name>
</gene>
<feature type="transmembrane region" description="Helical" evidence="1">
    <location>
        <begin position="58"/>
        <end position="77"/>
    </location>
</feature>
<dbReference type="AlphaFoldDB" id="A0AAU9WTR6"/>
<keyword evidence="1" id="KW-1133">Transmembrane helix</keyword>
<sequence length="102" mass="11559">MQTELPTMLNVSEADYQLEYSDSYSGTVDRDKIIEGHQYSTSLQRAFDSLTSDGYTNFILTLGFIGVAIYCNMSTFWRLQLDMPGKKPNFTHICVLLFGILA</sequence>
<keyword evidence="1" id="KW-0812">Transmembrane</keyword>
<evidence type="ECO:0000313" key="2">
    <source>
        <dbReference type="EMBL" id="CAH3125479.1"/>
    </source>
</evidence>
<keyword evidence="1" id="KW-0472">Membrane</keyword>
<comment type="caution">
    <text evidence="2">The sequence shown here is derived from an EMBL/GenBank/DDBJ whole genome shotgun (WGS) entry which is preliminary data.</text>
</comment>
<name>A0AAU9WTR6_9CNID</name>
<dbReference type="EMBL" id="CALNXJ010000021">
    <property type="protein sequence ID" value="CAH3125479.1"/>
    <property type="molecule type" value="Genomic_DNA"/>
</dbReference>
<evidence type="ECO:0000256" key="1">
    <source>
        <dbReference type="SAM" id="Phobius"/>
    </source>
</evidence>